<sequence>MSNPADPMNVDISGKGGNLEQYGSGGKGGDGLGGNINISSKHNTKGGVFRSTGTGGSASSQRGGSTTGGTGKGGDFTLN</sequence>
<gene>
    <name evidence="2" type="ORF">SAMD00023353_7900050</name>
</gene>
<accession>A0A1S8AAS8</accession>
<feature type="compositionally biased region" description="Gly residues" evidence="1">
    <location>
        <begin position="65"/>
        <end position="79"/>
    </location>
</feature>
<keyword evidence="3" id="KW-1185">Reference proteome</keyword>
<evidence type="ECO:0000256" key="1">
    <source>
        <dbReference type="SAM" id="MobiDB-lite"/>
    </source>
</evidence>
<protein>
    <submittedName>
        <fullName evidence="2">Uncharacterized protein</fullName>
    </submittedName>
</protein>
<dbReference type="EMBL" id="DF977524">
    <property type="protein sequence ID" value="GAW27177.1"/>
    <property type="molecule type" value="Genomic_DNA"/>
</dbReference>
<organism evidence="2">
    <name type="scientific">Rosellinia necatrix</name>
    <name type="common">White root-rot fungus</name>
    <dbReference type="NCBI Taxonomy" id="77044"/>
    <lineage>
        <taxon>Eukaryota</taxon>
        <taxon>Fungi</taxon>
        <taxon>Dikarya</taxon>
        <taxon>Ascomycota</taxon>
        <taxon>Pezizomycotina</taxon>
        <taxon>Sordariomycetes</taxon>
        <taxon>Xylariomycetidae</taxon>
        <taxon>Xylariales</taxon>
        <taxon>Xylariaceae</taxon>
        <taxon>Rosellinia</taxon>
    </lineage>
</organism>
<evidence type="ECO:0000313" key="2">
    <source>
        <dbReference type="EMBL" id="GAW27177.1"/>
    </source>
</evidence>
<proteinExistence type="predicted"/>
<feature type="region of interest" description="Disordered" evidence="1">
    <location>
        <begin position="1"/>
        <end position="79"/>
    </location>
</feature>
<name>A0A1S8AAS8_ROSNE</name>
<dbReference type="Proteomes" id="UP000054516">
    <property type="component" value="Unassembled WGS sequence"/>
</dbReference>
<dbReference type="AlphaFoldDB" id="A0A1S8AAS8"/>
<evidence type="ECO:0000313" key="3">
    <source>
        <dbReference type="Proteomes" id="UP000054516"/>
    </source>
</evidence>
<reference evidence="2" key="1">
    <citation type="submission" date="2016-03" db="EMBL/GenBank/DDBJ databases">
        <title>Draft genome sequence of Rosellinia necatrix.</title>
        <authorList>
            <person name="Kanematsu S."/>
        </authorList>
    </citation>
    <scope>NUCLEOTIDE SEQUENCE [LARGE SCALE GENOMIC DNA]</scope>
    <source>
        <strain evidence="2">W97</strain>
    </source>
</reference>
<feature type="compositionally biased region" description="Gly residues" evidence="1">
    <location>
        <begin position="23"/>
        <end position="34"/>
    </location>
</feature>